<accession>A0A4R3KK10</accession>
<evidence type="ECO:0000259" key="4">
    <source>
        <dbReference type="PROSITE" id="PS50126"/>
    </source>
</evidence>
<evidence type="ECO:0000256" key="1">
    <source>
        <dbReference type="ARBA" id="ARBA00006767"/>
    </source>
</evidence>
<dbReference type="GO" id="GO:0005840">
    <property type="term" value="C:ribosome"/>
    <property type="evidence" value="ECO:0007669"/>
    <property type="project" value="UniProtKB-KW"/>
</dbReference>
<dbReference type="EMBL" id="SMAB01000002">
    <property type="protein sequence ID" value="TCS84125.1"/>
    <property type="molecule type" value="Genomic_DNA"/>
</dbReference>
<dbReference type="CDD" id="cd04465">
    <property type="entry name" value="S1_RPS1_repeat_ec2_hs2"/>
    <property type="match status" value="1"/>
</dbReference>
<dbReference type="NCBIfam" id="NF005208">
    <property type="entry name" value="PRK06676.1"/>
    <property type="match status" value="1"/>
</dbReference>
<dbReference type="RefSeq" id="WP_132766985.1">
    <property type="nucleotide sequence ID" value="NZ_SMAB01000002.1"/>
</dbReference>
<organism evidence="5 6">
    <name type="scientific">Tepidibacillus fermentans</name>
    <dbReference type="NCBI Taxonomy" id="1281767"/>
    <lineage>
        <taxon>Bacteria</taxon>
        <taxon>Bacillati</taxon>
        <taxon>Bacillota</taxon>
        <taxon>Bacilli</taxon>
        <taxon>Bacillales</taxon>
        <taxon>Bacillaceae</taxon>
        <taxon>Tepidibacillus</taxon>
    </lineage>
</organism>
<evidence type="ECO:0000256" key="2">
    <source>
        <dbReference type="ARBA" id="ARBA00022980"/>
    </source>
</evidence>
<dbReference type="GO" id="GO:0006412">
    <property type="term" value="P:translation"/>
    <property type="evidence" value="ECO:0007669"/>
    <property type="project" value="TreeGrafter"/>
</dbReference>
<feature type="domain" description="S1 motif" evidence="4">
    <location>
        <begin position="191"/>
        <end position="259"/>
    </location>
</feature>
<proteinExistence type="inferred from homology"/>
<feature type="domain" description="S1 motif" evidence="4">
    <location>
        <begin position="105"/>
        <end position="170"/>
    </location>
</feature>
<dbReference type="CDD" id="cd05687">
    <property type="entry name" value="S1_RPS1_repeat_ec1_hs1"/>
    <property type="match status" value="1"/>
</dbReference>
<dbReference type="Proteomes" id="UP000295788">
    <property type="component" value="Unassembled WGS sequence"/>
</dbReference>
<dbReference type="SUPFAM" id="SSF50249">
    <property type="entry name" value="Nucleic acid-binding proteins"/>
    <property type="match status" value="4"/>
</dbReference>
<dbReference type="SMART" id="SM00316">
    <property type="entry name" value="S1"/>
    <property type="match status" value="4"/>
</dbReference>
<gene>
    <name evidence="5" type="ORF">EDD72_102168</name>
</gene>
<dbReference type="Pfam" id="PF00575">
    <property type="entry name" value="S1"/>
    <property type="match status" value="4"/>
</dbReference>
<reference evidence="5 6" key="1">
    <citation type="submission" date="2019-03" db="EMBL/GenBank/DDBJ databases">
        <title>Genomic Encyclopedia of Type Strains, Phase IV (KMG-IV): sequencing the most valuable type-strain genomes for metagenomic binning, comparative biology and taxonomic classification.</title>
        <authorList>
            <person name="Goeker M."/>
        </authorList>
    </citation>
    <scope>NUCLEOTIDE SEQUENCE [LARGE SCALE GENOMIC DNA]</scope>
    <source>
        <strain evidence="5 6">DSM 23802</strain>
    </source>
</reference>
<dbReference type="OrthoDB" id="9804077at2"/>
<dbReference type="AlphaFoldDB" id="A0A4R3KK10"/>
<dbReference type="InterPro" id="IPR012340">
    <property type="entry name" value="NA-bd_OB-fold"/>
</dbReference>
<comment type="caution">
    <text evidence="5">The sequence shown here is derived from an EMBL/GenBank/DDBJ whole genome shotgun (WGS) entry which is preliminary data.</text>
</comment>
<protein>
    <submittedName>
        <fullName evidence="5">Small subunit ribosomal protein S1</fullName>
    </submittedName>
</protein>
<dbReference type="GO" id="GO:0003729">
    <property type="term" value="F:mRNA binding"/>
    <property type="evidence" value="ECO:0007669"/>
    <property type="project" value="TreeGrafter"/>
</dbReference>
<dbReference type="InterPro" id="IPR035104">
    <property type="entry name" value="Ribosomal_protein_S1-like"/>
</dbReference>
<evidence type="ECO:0000313" key="6">
    <source>
        <dbReference type="Proteomes" id="UP000295788"/>
    </source>
</evidence>
<evidence type="ECO:0000256" key="3">
    <source>
        <dbReference type="ARBA" id="ARBA00023274"/>
    </source>
</evidence>
<feature type="domain" description="S1 motif" evidence="4">
    <location>
        <begin position="276"/>
        <end position="345"/>
    </location>
</feature>
<dbReference type="Gene3D" id="2.40.50.140">
    <property type="entry name" value="Nucleic acid-binding proteins"/>
    <property type="match status" value="4"/>
</dbReference>
<evidence type="ECO:0000313" key="5">
    <source>
        <dbReference type="EMBL" id="TCS84125.1"/>
    </source>
</evidence>
<dbReference type="InterPro" id="IPR050437">
    <property type="entry name" value="Ribos_protein_bS1-like"/>
</dbReference>
<dbReference type="PROSITE" id="PS50126">
    <property type="entry name" value="S1"/>
    <property type="match status" value="4"/>
</dbReference>
<dbReference type="PANTHER" id="PTHR10724">
    <property type="entry name" value="30S RIBOSOMAL PROTEIN S1"/>
    <property type="match status" value="1"/>
</dbReference>
<dbReference type="CDD" id="cd05688">
    <property type="entry name" value="S1_RPS1_repeat_ec3"/>
    <property type="match status" value="1"/>
</dbReference>
<dbReference type="FunFam" id="2.40.50.140:FF:000051">
    <property type="entry name" value="RNA-binding transcriptional accessory protein"/>
    <property type="match status" value="2"/>
</dbReference>
<feature type="domain" description="S1 motif" evidence="4">
    <location>
        <begin position="18"/>
        <end position="87"/>
    </location>
</feature>
<sequence>MVGEMNNEISNITTLQKGDLVKGKVLKIEDKQAIIDIGYKYDGILPIGEVTNVYVENIQDVIQIGDELELKVLRVNDEEEKLILSKKAIDQEKAWDILEKRKENNEVFEVKVAEIVKGGLIADVGVRGFIPSSLIENHYIDDFSDYKGKTLRVKIVELDRQKNRVILSQKDVLQEEKEKEKNTLFSQLQVGEVKDGIVRRITDFGVFVDIGGIDGLVHISEISWDRVEKPSDVLKEGQQVKVKIVRLDPETKRISLSIKETEPNPWKKAISTLKVDEIYLGTVKRLTNFGAFVEVMPNVEGLVHISQISHRHIGTPGEVLEVGQQVKVKILDIDRENQRISLSIKEAEEKETKAEEIPPEYEKKDTGFSVTLGDVIGDKLKDLK</sequence>
<dbReference type="GO" id="GO:0003735">
    <property type="term" value="F:structural constituent of ribosome"/>
    <property type="evidence" value="ECO:0007669"/>
    <property type="project" value="TreeGrafter"/>
</dbReference>
<keyword evidence="6" id="KW-1185">Reference proteome</keyword>
<keyword evidence="3" id="KW-0687">Ribonucleoprotein</keyword>
<dbReference type="InterPro" id="IPR003029">
    <property type="entry name" value="S1_domain"/>
</dbReference>
<comment type="similarity">
    <text evidence="1">Belongs to the bacterial ribosomal protein bS1 family.</text>
</comment>
<dbReference type="PRINTS" id="PR00681">
    <property type="entry name" value="RIBOSOMALS1"/>
</dbReference>
<name>A0A4R3KK10_9BACI</name>
<keyword evidence="2 5" id="KW-0689">Ribosomal protein</keyword>
<dbReference type="GO" id="GO:0005737">
    <property type="term" value="C:cytoplasm"/>
    <property type="evidence" value="ECO:0007669"/>
    <property type="project" value="UniProtKB-ARBA"/>
</dbReference>
<dbReference type="PANTHER" id="PTHR10724:SF7">
    <property type="entry name" value="SMALL RIBOSOMAL SUBUNIT PROTEIN BS1C"/>
    <property type="match status" value="1"/>
</dbReference>